<dbReference type="InterPro" id="IPR051448">
    <property type="entry name" value="CdaR-like_regulators"/>
</dbReference>
<dbReference type="InterPro" id="IPR042070">
    <property type="entry name" value="PucR_C-HTH_sf"/>
</dbReference>
<protein>
    <submittedName>
        <fullName evidence="3">Sugar diacid utilization regulator</fullName>
    </submittedName>
</protein>
<dbReference type="Pfam" id="PF13556">
    <property type="entry name" value="HTH_30"/>
    <property type="match status" value="1"/>
</dbReference>
<evidence type="ECO:0000259" key="2">
    <source>
        <dbReference type="Pfam" id="PF13556"/>
    </source>
</evidence>
<dbReference type="Pfam" id="PF05651">
    <property type="entry name" value="Diacid_rec"/>
    <property type="match status" value="1"/>
</dbReference>
<dbReference type="Proteomes" id="UP000325218">
    <property type="component" value="Unassembled WGS sequence"/>
</dbReference>
<dbReference type="PANTHER" id="PTHR33744:SF15">
    <property type="entry name" value="CARBOHYDRATE DIACID REGULATOR"/>
    <property type="match status" value="1"/>
</dbReference>
<evidence type="ECO:0000313" key="3">
    <source>
        <dbReference type="EMBL" id="TYA11344.1"/>
    </source>
</evidence>
<proteinExistence type="predicted"/>
<dbReference type="EMBL" id="VSDO01000004">
    <property type="protein sequence ID" value="TYA11344.1"/>
    <property type="molecule type" value="Genomic_DNA"/>
</dbReference>
<organism evidence="3 4">
    <name type="scientific">Paenibacillus faecis</name>
    <dbReference type="NCBI Taxonomy" id="862114"/>
    <lineage>
        <taxon>Bacteria</taxon>
        <taxon>Bacillati</taxon>
        <taxon>Bacillota</taxon>
        <taxon>Bacilli</taxon>
        <taxon>Bacillales</taxon>
        <taxon>Paenibacillaceae</taxon>
        <taxon>Paenibacillus</taxon>
    </lineage>
</organism>
<evidence type="ECO:0000313" key="4">
    <source>
        <dbReference type="Proteomes" id="UP000325218"/>
    </source>
</evidence>
<dbReference type="OrthoDB" id="9792148at2"/>
<evidence type="ECO:0000259" key="1">
    <source>
        <dbReference type="Pfam" id="PF05651"/>
    </source>
</evidence>
<comment type="caution">
    <text evidence="3">The sequence shown here is derived from an EMBL/GenBank/DDBJ whole genome shotgun (WGS) entry which is preliminary data.</text>
</comment>
<keyword evidence="4" id="KW-1185">Reference proteome</keyword>
<gene>
    <name evidence="3" type="ORF">FRY98_19500</name>
</gene>
<dbReference type="InterPro" id="IPR008599">
    <property type="entry name" value="Diacid_rec"/>
</dbReference>
<dbReference type="PANTHER" id="PTHR33744">
    <property type="entry name" value="CARBOHYDRATE DIACID REGULATOR"/>
    <property type="match status" value="1"/>
</dbReference>
<dbReference type="InterPro" id="IPR025736">
    <property type="entry name" value="PucR_C-HTH_dom"/>
</dbReference>
<accession>A0A5D0CQ03</accession>
<feature type="domain" description="Putative sugar diacid recognition" evidence="1">
    <location>
        <begin position="4"/>
        <end position="131"/>
    </location>
</feature>
<dbReference type="AlphaFoldDB" id="A0A5D0CQ03"/>
<reference evidence="3 4" key="1">
    <citation type="submission" date="2019-08" db="EMBL/GenBank/DDBJ databases">
        <title>Genome sequencing of Paenibacillus faecis DSM 23593(T).</title>
        <authorList>
            <person name="Kook J.-K."/>
            <person name="Park S.-N."/>
            <person name="Lim Y.K."/>
        </authorList>
    </citation>
    <scope>NUCLEOTIDE SEQUENCE [LARGE SCALE GENOMIC DNA]</scope>
    <source>
        <strain evidence="3 4">DSM 23593</strain>
    </source>
</reference>
<feature type="domain" description="PucR C-terminal helix-turn-helix" evidence="2">
    <location>
        <begin position="283"/>
        <end position="339"/>
    </location>
</feature>
<sequence length="344" mass="38925">MYELTPVQAQNIVDRMMKDIPYNINIMDHTGRIIGSGNKERIGTLHHGAVEAIRQKKGVDITKDERFVKKGINLPIELNGRIVGVVGISGEVAETRPFGNLLRSAVILLIEQSMALERENLKNALKQEFFQVITDPETAYTKELAEQASVYGIQLAKPSRIIYMEAPDEMAEEPVADLPSFKPSGHSLCLVIQEDGPVEALQERIADLYPEAFMTVSHRNETVAAGYSQARAAMRVLKGVFFQRKRLAYAECEFIADMAKLQKQKNDPKAERLAHLLEKNEELIRTLQVYLQCNLNANETAGRLIIHRNTLNYRLSRIHKTTGKDPKNLLELVELLFMLVYRAK</sequence>
<dbReference type="Gene3D" id="1.10.10.2840">
    <property type="entry name" value="PucR C-terminal helix-turn-helix domain"/>
    <property type="match status" value="1"/>
</dbReference>
<name>A0A5D0CQ03_9BACL</name>
<dbReference type="RefSeq" id="WP_148455084.1">
    <property type="nucleotide sequence ID" value="NZ_VSDO01000004.1"/>
</dbReference>